<dbReference type="OrthoDB" id="3650120at2759"/>
<accession>E5A3L5</accession>
<dbReference type="EMBL" id="FP929133">
    <property type="protein sequence ID" value="CBX98228.1"/>
    <property type="molecule type" value="Genomic_DNA"/>
</dbReference>
<dbReference type="HOGENOM" id="CLU_1454145_0_0_1"/>
<dbReference type="Proteomes" id="UP000002668">
    <property type="component" value="Genome"/>
</dbReference>
<organism evidence="3">
    <name type="scientific">Leptosphaeria maculans (strain JN3 / isolate v23.1.3 / race Av1-4-5-6-7-8)</name>
    <name type="common">Blackleg fungus</name>
    <name type="synonym">Phoma lingam</name>
    <dbReference type="NCBI Taxonomy" id="985895"/>
    <lineage>
        <taxon>Eukaryota</taxon>
        <taxon>Fungi</taxon>
        <taxon>Dikarya</taxon>
        <taxon>Ascomycota</taxon>
        <taxon>Pezizomycotina</taxon>
        <taxon>Dothideomycetes</taxon>
        <taxon>Pleosporomycetidae</taxon>
        <taxon>Pleosporales</taxon>
        <taxon>Pleosporineae</taxon>
        <taxon>Leptosphaeriaceae</taxon>
        <taxon>Plenodomus</taxon>
        <taxon>Plenodomus lingam/Leptosphaeria maculans species complex</taxon>
    </lineage>
</organism>
<reference evidence="3" key="1">
    <citation type="journal article" date="2011" name="Nat. Commun.">
        <title>Effector diversification within compartments of the Leptosphaeria maculans genome affected by Repeat-Induced Point mutations.</title>
        <authorList>
            <person name="Rouxel T."/>
            <person name="Grandaubert J."/>
            <person name="Hane J.K."/>
            <person name="Hoede C."/>
            <person name="van de Wouw A.P."/>
            <person name="Couloux A."/>
            <person name="Dominguez V."/>
            <person name="Anthouard V."/>
            <person name="Bally P."/>
            <person name="Bourras S."/>
            <person name="Cozijnsen A.J."/>
            <person name="Ciuffetti L.M."/>
            <person name="Degrave A."/>
            <person name="Dilmaghani A."/>
            <person name="Duret L."/>
            <person name="Fudal I."/>
            <person name="Goodwin S.B."/>
            <person name="Gout L."/>
            <person name="Glaser N."/>
            <person name="Linglin J."/>
            <person name="Kema G.H.J."/>
            <person name="Lapalu N."/>
            <person name="Lawrence C.B."/>
            <person name="May K."/>
            <person name="Meyer M."/>
            <person name="Ollivier B."/>
            <person name="Poulain J."/>
            <person name="Schoch C.L."/>
            <person name="Simon A."/>
            <person name="Spatafora J.W."/>
            <person name="Stachowiak A."/>
            <person name="Turgeon B.G."/>
            <person name="Tyler B.M."/>
            <person name="Vincent D."/>
            <person name="Weissenbach J."/>
            <person name="Amselem J."/>
            <person name="Quesneville H."/>
            <person name="Oliver R.P."/>
            <person name="Wincker P."/>
            <person name="Balesdent M.-H."/>
            <person name="Howlett B.J."/>
        </authorList>
    </citation>
    <scope>NUCLEOTIDE SEQUENCE [LARGE SCALE GENOMIC DNA]</scope>
    <source>
        <strain evidence="3">JN3 / isolate v23.1.3 / race Av1-4-5-6-7-8</strain>
    </source>
</reference>
<keyword evidence="3" id="KW-1185">Reference proteome</keyword>
<evidence type="ECO:0000313" key="3">
    <source>
        <dbReference type="Proteomes" id="UP000002668"/>
    </source>
</evidence>
<gene>
    <name evidence="2" type="ORF">LEMA_P096370.1</name>
</gene>
<keyword evidence="1" id="KW-0732">Signal</keyword>
<feature type="signal peptide" evidence="1">
    <location>
        <begin position="1"/>
        <end position="18"/>
    </location>
</feature>
<dbReference type="AlphaFoldDB" id="E5A3L5"/>
<name>E5A3L5_LEPMJ</name>
<dbReference type="eggNOG" id="ENOG502T68R">
    <property type="taxonomic scope" value="Eukaryota"/>
</dbReference>
<dbReference type="GeneID" id="13286275"/>
<sequence length="181" mass="20204">MLFYCLVSCLFLCRTISALELPYNHGQQQPLHPSKQSSRVNKDSARGTVLLGYKETGSDVEKAIEIPWGTRIPSGMHALLKSKRTSVLTICPGRNLPVHPKTLRVLTAANNLGQAMPLERLEKIVCYLEPKMTANNREAVELAMGRKSWEGVSLGDGIVEFERSDSKWFLRGIGVSAYQCW</sequence>
<evidence type="ECO:0000313" key="2">
    <source>
        <dbReference type="EMBL" id="CBX98228.1"/>
    </source>
</evidence>
<dbReference type="InParanoid" id="E5A3L5"/>
<dbReference type="VEuPathDB" id="FungiDB:LEMA_P096370.1"/>
<feature type="chain" id="PRO_5003192395" evidence="1">
    <location>
        <begin position="19"/>
        <end position="181"/>
    </location>
</feature>
<protein>
    <submittedName>
        <fullName evidence="2">Predicted protein</fullName>
    </submittedName>
</protein>
<dbReference type="OMA" id="QAMPLER"/>
<proteinExistence type="predicted"/>
<evidence type="ECO:0000256" key="1">
    <source>
        <dbReference type="SAM" id="SignalP"/>
    </source>
</evidence>